<dbReference type="PROSITE" id="PS00105">
    <property type="entry name" value="AA_TRANSFER_CLASS_1"/>
    <property type="match status" value="1"/>
</dbReference>
<dbReference type="InterPro" id="IPR015421">
    <property type="entry name" value="PyrdxlP-dep_Trfase_major"/>
</dbReference>
<dbReference type="InterPro" id="IPR015424">
    <property type="entry name" value="PyrdxlP-dep_Trfase"/>
</dbReference>
<comment type="similarity">
    <text evidence="4">Belongs to the class-I pyridoxal-phosphate-dependent aminotransferase family.</text>
</comment>
<comment type="caution">
    <text evidence="6">The sequence shown here is derived from an EMBL/GenBank/DDBJ whole genome shotgun (WGS) entry which is preliminary data.</text>
</comment>
<evidence type="ECO:0000256" key="4">
    <source>
        <dbReference type="RuleBase" id="RU000481"/>
    </source>
</evidence>
<gene>
    <name evidence="6" type="ORF">N177_3377</name>
</gene>
<dbReference type="GO" id="GO:0008483">
    <property type="term" value="F:transaminase activity"/>
    <property type="evidence" value="ECO:0007669"/>
    <property type="project" value="UniProtKB-KW"/>
</dbReference>
<dbReference type="SUPFAM" id="SSF53383">
    <property type="entry name" value="PLP-dependent transferases"/>
    <property type="match status" value="1"/>
</dbReference>
<dbReference type="Gene3D" id="3.40.640.10">
    <property type="entry name" value="Type I PLP-dependent aspartate aminotransferase-like (Major domain)"/>
    <property type="match status" value="1"/>
</dbReference>
<evidence type="ECO:0000313" key="7">
    <source>
        <dbReference type="Proteomes" id="UP000017819"/>
    </source>
</evidence>
<dbReference type="CDD" id="cd00609">
    <property type="entry name" value="AAT_like"/>
    <property type="match status" value="1"/>
</dbReference>
<dbReference type="PATRIC" id="fig|631454.5.peg.3337"/>
<protein>
    <recommendedName>
        <fullName evidence="4">Aminotransferase</fullName>
        <ecNumber evidence="4">2.6.1.-</ecNumber>
    </recommendedName>
</protein>
<evidence type="ECO:0000256" key="2">
    <source>
        <dbReference type="ARBA" id="ARBA00022576"/>
    </source>
</evidence>
<feature type="domain" description="Aminotransferase class I/classII large" evidence="5">
    <location>
        <begin position="38"/>
        <end position="390"/>
    </location>
</feature>
<proteinExistence type="inferred from homology"/>
<keyword evidence="3 4" id="KW-0808">Transferase</keyword>
<dbReference type="Proteomes" id="UP000017819">
    <property type="component" value="Unassembled WGS sequence"/>
</dbReference>
<dbReference type="Pfam" id="PF00155">
    <property type="entry name" value="Aminotran_1_2"/>
    <property type="match status" value="1"/>
</dbReference>
<dbReference type="NCBIfam" id="NF006604">
    <property type="entry name" value="PRK09148.1"/>
    <property type="match status" value="1"/>
</dbReference>
<reference evidence="6 7" key="1">
    <citation type="journal article" date="2014" name="Genome Announc.">
        <title>Draft Genome Sequence of Lutibaculum baratangense Strain AMV1T, Isolated from a Mud Volcano in Andamans, India.</title>
        <authorList>
            <person name="Singh A."/>
            <person name="Sreenivas A."/>
            <person name="Sathyanarayana Reddy G."/>
            <person name="Pinnaka A.K."/>
            <person name="Shivaji S."/>
        </authorList>
    </citation>
    <scope>NUCLEOTIDE SEQUENCE [LARGE SCALE GENOMIC DNA]</scope>
    <source>
        <strain evidence="6 7">AMV1</strain>
    </source>
</reference>
<dbReference type="eggNOG" id="COG0436">
    <property type="taxonomic scope" value="Bacteria"/>
</dbReference>
<keyword evidence="2 4" id="KW-0032">Aminotransferase</keyword>
<dbReference type="PANTHER" id="PTHR42832">
    <property type="entry name" value="AMINO ACID AMINOTRANSFERASE"/>
    <property type="match status" value="1"/>
</dbReference>
<dbReference type="PANTHER" id="PTHR42832:SF1">
    <property type="entry name" value="GLUTAMATE-PYRUVATE AMINOTRANSFERASE ALAC"/>
    <property type="match status" value="1"/>
</dbReference>
<accession>V4RD39</accession>
<dbReference type="STRING" id="631454.N177_3377"/>
<dbReference type="EMBL" id="AWXZ01000039">
    <property type="protein sequence ID" value="ESR23309.1"/>
    <property type="molecule type" value="Genomic_DNA"/>
</dbReference>
<dbReference type="GO" id="GO:0030170">
    <property type="term" value="F:pyridoxal phosphate binding"/>
    <property type="evidence" value="ECO:0007669"/>
    <property type="project" value="InterPro"/>
</dbReference>
<dbReference type="InterPro" id="IPR050881">
    <property type="entry name" value="LL-DAP_aminotransferase"/>
</dbReference>
<dbReference type="EC" id="2.6.1.-" evidence="4"/>
<dbReference type="InterPro" id="IPR004838">
    <property type="entry name" value="NHTrfase_class1_PyrdxlP-BS"/>
</dbReference>
<evidence type="ECO:0000256" key="3">
    <source>
        <dbReference type="ARBA" id="ARBA00022679"/>
    </source>
</evidence>
<dbReference type="InterPro" id="IPR004839">
    <property type="entry name" value="Aminotransferase_I/II_large"/>
</dbReference>
<keyword evidence="7" id="KW-1185">Reference proteome</keyword>
<organism evidence="6 7">
    <name type="scientific">Lutibaculum baratangense AMV1</name>
    <dbReference type="NCBI Taxonomy" id="631454"/>
    <lineage>
        <taxon>Bacteria</taxon>
        <taxon>Pseudomonadati</taxon>
        <taxon>Pseudomonadota</taxon>
        <taxon>Alphaproteobacteria</taxon>
        <taxon>Hyphomicrobiales</taxon>
        <taxon>Tepidamorphaceae</taxon>
        <taxon>Lutibaculum</taxon>
    </lineage>
</organism>
<evidence type="ECO:0000313" key="6">
    <source>
        <dbReference type="EMBL" id="ESR23309.1"/>
    </source>
</evidence>
<evidence type="ECO:0000256" key="1">
    <source>
        <dbReference type="ARBA" id="ARBA00001933"/>
    </source>
</evidence>
<dbReference type="AlphaFoldDB" id="V4RD39"/>
<name>V4RD39_9HYPH</name>
<comment type="cofactor">
    <cofactor evidence="1 4">
        <name>pyridoxal 5'-phosphate</name>
        <dbReference type="ChEBI" id="CHEBI:597326"/>
    </cofactor>
</comment>
<dbReference type="Gene3D" id="3.90.1150.10">
    <property type="entry name" value="Aspartate Aminotransferase, domain 1"/>
    <property type="match status" value="1"/>
</dbReference>
<sequence length="413" mass="45264">MSLGTIDMQDFHRIKRLPPYVFEQVNRLKAAARARGEDIIDLGMGNPDLPTPPHIVEKLVETVGRPRTHRYSTSKGIPGLRRAQAAYYQRRFGVSLDPDTEVVATLGSKEGFANMAQAITAPGDLVLVPNPTYPIHQFGVIISGGSIRQLPAVPDENFIRAMERAVVHSVPKPIAVVLNYPSNPTGFVATLDFYRDVVAFAKKHELFVLSDLAYAEIYFDETPPPSVLEVPGAKDVTVEFTSLSKTYSMPGWRMGFAVGNERLLAALARVKSYLDYGAFTPVQVAASAALNGPDEVVAEIRETYRQRRDVMLDAFGRAGWQVPPPAATMFAWAPIPPAYAHLGSLEFSKLLLEKAGVAVAPGVGFGEDGEGFVRIAFVENEQRIRQAARNIRRFLASEPESMHNVVAFGTTRG</sequence>
<evidence type="ECO:0000259" key="5">
    <source>
        <dbReference type="Pfam" id="PF00155"/>
    </source>
</evidence>
<dbReference type="InterPro" id="IPR015422">
    <property type="entry name" value="PyrdxlP-dep_Trfase_small"/>
</dbReference>